<dbReference type="InterPro" id="IPR004087">
    <property type="entry name" value="KH_dom"/>
</dbReference>
<dbReference type="Pfam" id="PF16275">
    <property type="entry name" value="SF1-HH"/>
    <property type="match status" value="1"/>
</dbReference>
<dbReference type="Proteomes" id="UP000095038">
    <property type="component" value="Unassembled WGS sequence"/>
</dbReference>
<evidence type="ECO:0000256" key="10">
    <source>
        <dbReference type="ARBA" id="ARBA00023242"/>
    </source>
</evidence>
<dbReference type="SUPFAM" id="SSF57756">
    <property type="entry name" value="Retrovirus zinc finger-like domains"/>
    <property type="match status" value="1"/>
</dbReference>
<dbReference type="GO" id="GO:0005829">
    <property type="term" value="C:cytosol"/>
    <property type="evidence" value="ECO:0007669"/>
    <property type="project" value="EnsemblFungi"/>
</dbReference>
<dbReference type="GO" id="GO:0045131">
    <property type="term" value="F:pre-mRNA branch point binding"/>
    <property type="evidence" value="ECO:0007669"/>
    <property type="project" value="UniProtKB-UniRule"/>
</dbReference>
<comment type="subcellular location">
    <subcellularLocation>
        <location evidence="1 13">Nucleus</location>
    </subcellularLocation>
</comment>
<evidence type="ECO:0000256" key="6">
    <source>
        <dbReference type="ARBA" id="ARBA00022771"/>
    </source>
</evidence>
<evidence type="ECO:0000256" key="7">
    <source>
        <dbReference type="ARBA" id="ARBA00022833"/>
    </source>
</evidence>
<evidence type="ECO:0000256" key="12">
    <source>
        <dbReference type="PROSITE-ProRule" id="PRU00117"/>
    </source>
</evidence>
<keyword evidence="4 13" id="KW-0507">mRNA processing</keyword>
<dbReference type="PANTHER" id="PTHR11208">
    <property type="entry name" value="RNA-BINDING PROTEIN RELATED"/>
    <property type="match status" value="1"/>
</dbReference>
<dbReference type="Gene3D" id="4.10.60.10">
    <property type="entry name" value="Zinc finger, CCHC-type"/>
    <property type="match status" value="1"/>
</dbReference>
<evidence type="ECO:0000256" key="8">
    <source>
        <dbReference type="ARBA" id="ARBA00022884"/>
    </source>
</evidence>
<proteinExistence type="inferred from homology"/>
<dbReference type="RefSeq" id="XP_020045550.1">
    <property type="nucleotide sequence ID" value="XM_020189613.1"/>
</dbReference>
<dbReference type="Gene3D" id="6.10.140.1790">
    <property type="match status" value="1"/>
</dbReference>
<keyword evidence="16" id="KW-1185">Reference proteome</keyword>
<dbReference type="Gene3D" id="3.30.1370.10">
    <property type="entry name" value="K Homology domain, type 1"/>
    <property type="match status" value="1"/>
</dbReference>
<dbReference type="GO" id="GO:0000243">
    <property type="term" value="C:commitment complex"/>
    <property type="evidence" value="ECO:0007669"/>
    <property type="project" value="EnsemblFungi"/>
</dbReference>
<name>A0A1D2VCM2_9ASCO</name>
<dbReference type="STRING" id="1344418.A0A1D2VCM2"/>
<dbReference type="GO" id="GO:0008270">
    <property type="term" value="F:zinc ion binding"/>
    <property type="evidence" value="ECO:0007669"/>
    <property type="project" value="UniProtKB-UniRule"/>
</dbReference>
<dbReference type="InterPro" id="IPR032570">
    <property type="entry name" value="SF1-HH"/>
</dbReference>
<dbReference type="InParanoid" id="A0A1D2VCM2"/>
<reference evidence="16" key="1">
    <citation type="submission" date="2016-05" db="EMBL/GenBank/DDBJ databases">
        <title>Comparative genomics of biotechnologically important yeasts.</title>
        <authorList>
            <consortium name="DOE Joint Genome Institute"/>
            <person name="Riley R."/>
            <person name="Haridas S."/>
            <person name="Wolfe K.H."/>
            <person name="Lopes M.R."/>
            <person name="Hittinger C.T."/>
            <person name="Goker M."/>
            <person name="Salamov A."/>
            <person name="Wisecaver J."/>
            <person name="Long T.M."/>
            <person name="Aerts A.L."/>
            <person name="Barry K."/>
            <person name="Choi C."/>
            <person name="Clum A."/>
            <person name="Coughlan A.Y."/>
            <person name="Deshpande S."/>
            <person name="Douglass A.P."/>
            <person name="Hanson S.J."/>
            <person name="Klenk H.-P."/>
            <person name="Labutti K."/>
            <person name="Lapidus A."/>
            <person name="Lindquist E."/>
            <person name="Lipzen A."/>
            <person name="Meier-Kolthoff J.P."/>
            <person name="Ohm R.A."/>
            <person name="Otillar R.P."/>
            <person name="Pangilinan J."/>
            <person name="Peng Y."/>
            <person name="Rokas A."/>
            <person name="Rosa C.A."/>
            <person name="Scheuner C."/>
            <person name="Sibirny A.A."/>
            <person name="Slot J.C."/>
            <person name="Stielow J.B."/>
            <person name="Sun H."/>
            <person name="Kurtzman C.P."/>
            <person name="Blackwell M."/>
            <person name="Grigoriev I.V."/>
            <person name="Jeffries T.W."/>
        </authorList>
    </citation>
    <scope>NUCLEOTIDE SEQUENCE [LARGE SCALE GENOMIC DNA]</scope>
    <source>
        <strain evidence="16">DSM 1968</strain>
    </source>
</reference>
<keyword evidence="13" id="KW-0747">Spliceosome</keyword>
<evidence type="ECO:0000259" key="14">
    <source>
        <dbReference type="PROSITE" id="PS50158"/>
    </source>
</evidence>
<dbReference type="OrthoDB" id="6777263at2759"/>
<keyword evidence="10 13" id="KW-0539">Nucleus</keyword>
<dbReference type="GO" id="GO:0048024">
    <property type="term" value="P:regulation of mRNA splicing, via spliceosome"/>
    <property type="evidence" value="ECO:0007669"/>
    <property type="project" value="TreeGrafter"/>
</dbReference>
<dbReference type="InterPro" id="IPR047086">
    <property type="entry name" value="SF1-HH_sf"/>
</dbReference>
<evidence type="ECO:0000256" key="4">
    <source>
        <dbReference type="ARBA" id="ARBA00022664"/>
    </source>
</evidence>
<gene>
    <name evidence="15" type="ORF">ASCRUDRAFT_19981</name>
</gene>
<accession>A0A1D2VCM2</accession>
<evidence type="ECO:0000256" key="11">
    <source>
        <dbReference type="PROSITE-ProRule" id="PRU00047"/>
    </source>
</evidence>
<comment type="function">
    <text evidence="13">Necessary for the splicing of pre-mRNA. Has a role in the recognition of the branch site (5'-UACUAAC-3'), the pyrimidine tract and the 3'-splice site at the 3'-end of introns.</text>
</comment>
<evidence type="ECO:0000256" key="5">
    <source>
        <dbReference type="ARBA" id="ARBA00022723"/>
    </source>
</evidence>
<keyword evidence="9 13" id="KW-0508">mRNA splicing</keyword>
<evidence type="ECO:0000256" key="2">
    <source>
        <dbReference type="ARBA" id="ARBA00010382"/>
    </source>
</evidence>
<keyword evidence="6 11" id="KW-0863">Zinc-finger</keyword>
<dbReference type="InterPro" id="IPR001878">
    <property type="entry name" value="Znf_CCHC"/>
</dbReference>
<sequence>MPTEILYALTPEQLEAYQILFRIEEISQKLRKTNEFLKPPPTREVSPPPKYDASGKRINTREYRYRKRLENERYFLVDIAINSIPGFKPPIDFKKKSKIIKKLFIPKNHYDINFIGLLLGPRGNTLKKNEELSGARIAIRGKGSVKEGKNRSTINEKQNNLDEDLHVLITGDNNDTVDKAISLCQNIINKAISTPEGQNDFKKGQLRELAALNGTLREPENRPCAMCGETGHKRYECPNSKNFVNSIFCSICKRKGHLERDCK</sequence>
<dbReference type="SMART" id="SM00322">
    <property type="entry name" value="KH"/>
    <property type="match status" value="1"/>
</dbReference>
<dbReference type="PANTHER" id="PTHR11208:SF45">
    <property type="entry name" value="SPLICING FACTOR 1"/>
    <property type="match status" value="1"/>
</dbReference>
<organism evidence="15 16">
    <name type="scientific">Ascoidea rubescens DSM 1968</name>
    <dbReference type="NCBI Taxonomy" id="1344418"/>
    <lineage>
        <taxon>Eukaryota</taxon>
        <taxon>Fungi</taxon>
        <taxon>Dikarya</taxon>
        <taxon>Ascomycota</taxon>
        <taxon>Saccharomycotina</taxon>
        <taxon>Saccharomycetes</taxon>
        <taxon>Ascoideaceae</taxon>
        <taxon>Ascoidea</taxon>
    </lineage>
</organism>
<dbReference type="InterPro" id="IPR055256">
    <property type="entry name" value="KH_1_KHDC4/BBP-like"/>
</dbReference>
<evidence type="ECO:0000256" key="1">
    <source>
        <dbReference type="ARBA" id="ARBA00004123"/>
    </source>
</evidence>
<evidence type="ECO:0000256" key="3">
    <source>
        <dbReference type="ARBA" id="ARBA00017984"/>
    </source>
</evidence>
<protein>
    <recommendedName>
        <fullName evidence="3 13">Branchpoint-bridging protein</fullName>
    </recommendedName>
</protein>
<evidence type="ECO:0000313" key="16">
    <source>
        <dbReference type="Proteomes" id="UP000095038"/>
    </source>
</evidence>
<dbReference type="InterPro" id="IPR036612">
    <property type="entry name" value="KH_dom_type_1_sf"/>
</dbReference>
<feature type="domain" description="CCHC-type" evidence="14">
    <location>
        <begin position="224"/>
        <end position="239"/>
    </location>
</feature>
<feature type="non-terminal residue" evidence="15">
    <location>
        <position position="263"/>
    </location>
</feature>
<keyword evidence="5 13" id="KW-0479">Metal-binding</keyword>
<comment type="similarity">
    <text evidence="2 13">Belongs to the BBP/SF1 family.</text>
</comment>
<dbReference type="SMART" id="SM00343">
    <property type="entry name" value="ZnF_C2HC"/>
    <property type="match status" value="2"/>
</dbReference>
<evidence type="ECO:0000256" key="13">
    <source>
        <dbReference type="RuleBase" id="RU367126"/>
    </source>
</evidence>
<dbReference type="GO" id="GO:0003729">
    <property type="term" value="F:mRNA binding"/>
    <property type="evidence" value="ECO:0007669"/>
    <property type="project" value="TreeGrafter"/>
</dbReference>
<dbReference type="Pfam" id="PF22675">
    <property type="entry name" value="KH-I_KHDC4-BBP"/>
    <property type="match status" value="1"/>
</dbReference>
<dbReference type="GeneID" id="30963249"/>
<dbReference type="GO" id="GO:0000398">
    <property type="term" value="P:mRNA splicing, via spliceosome"/>
    <property type="evidence" value="ECO:0007669"/>
    <property type="project" value="UniProtKB-UniRule"/>
</dbReference>
<dbReference type="PROSITE" id="PS50158">
    <property type="entry name" value="ZF_CCHC"/>
    <property type="match status" value="1"/>
</dbReference>
<evidence type="ECO:0000313" key="15">
    <source>
        <dbReference type="EMBL" id="ODV59243.1"/>
    </source>
</evidence>
<evidence type="ECO:0000256" key="9">
    <source>
        <dbReference type="ARBA" id="ARBA00023187"/>
    </source>
</evidence>
<keyword evidence="7 13" id="KW-0862">Zinc</keyword>
<dbReference type="AlphaFoldDB" id="A0A1D2VCM2"/>
<dbReference type="InterPro" id="IPR045071">
    <property type="entry name" value="BBP-like"/>
</dbReference>
<dbReference type="FunCoup" id="A0A1D2VCM2">
    <property type="interactions" value="39"/>
</dbReference>
<dbReference type="SUPFAM" id="SSF54791">
    <property type="entry name" value="Eukaryotic type KH-domain (KH-domain type I)"/>
    <property type="match status" value="1"/>
</dbReference>
<dbReference type="InterPro" id="IPR036875">
    <property type="entry name" value="Znf_CCHC_sf"/>
</dbReference>
<dbReference type="PROSITE" id="PS50084">
    <property type="entry name" value="KH_TYPE_1"/>
    <property type="match status" value="1"/>
</dbReference>
<dbReference type="EMBL" id="KV454487">
    <property type="protein sequence ID" value="ODV59243.1"/>
    <property type="molecule type" value="Genomic_DNA"/>
</dbReference>
<keyword evidence="8 12" id="KW-0694">RNA-binding</keyword>